<name>A0A1G9EJV2_9FIRM</name>
<sequence>MRKLQFRYPIMVFLKCSCSNQIPITEIQIRRELNTKLFLSYRLGCSICQHEIRQTLYLTTEETDLTDFMNVFKVIPSIKDELAIIKLDCVKGKVKDGNPYFYGSYSHLRFWDKVIQRDIIKIPYIIEE</sequence>
<dbReference type="RefSeq" id="WP_090553533.1">
    <property type="nucleotide sequence ID" value="NZ_FNFP01000003.1"/>
</dbReference>
<evidence type="ECO:0000313" key="2">
    <source>
        <dbReference type="Proteomes" id="UP000198718"/>
    </source>
</evidence>
<gene>
    <name evidence="1" type="ORF">SAMN05660472_01997</name>
</gene>
<organism evidence="1 2">
    <name type="scientific">Natronincola ferrireducens</name>
    <dbReference type="NCBI Taxonomy" id="393762"/>
    <lineage>
        <taxon>Bacteria</taxon>
        <taxon>Bacillati</taxon>
        <taxon>Bacillota</taxon>
        <taxon>Clostridia</taxon>
        <taxon>Peptostreptococcales</taxon>
        <taxon>Natronincolaceae</taxon>
        <taxon>Natronincola</taxon>
    </lineage>
</organism>
<keyword evidence="2" id="KW-1185">Reference proteome</keyword>
<reference evidence="1 2" key="1">
    <citation type="submission" date="2016-10" db="EMBL/GenBank/DDBJ databases">
        <authorList>
            <person name="de Groot N.N."/>
        </authorList>
    </citation>
    <scope>NUCLEOTIDE SEQUENCE [LARGE SCALE GENOMIC DNA]</scope>
    <source>
        <strain evidence="1 2">DSM 18346</strain>
    </source>
</reference>
<dbReference type="Proteomes" id="UP000198718">
    <property type="component" value="Unassembled WGS sequence"/>
</dbReference>
<dbReference type="AlphaFoldDB" id="A0A1G9EJV2"/>
<evidence type="ECO:0000313" key="1">
    <source>
        <dbReference type="EMBL" id="SDK76311.1"/>
    </source>
</evidence>
<dbReference type="OrthoDB" id="1953084at2"/>
<proteinExistence type="predicted"/>
<dbReference type="EMBL" id="FNFP01000003">
    <property type="protein sequence ID" value="SDK76311.1"/>
    <property type="molecule type" value="Genomic_DNA"/>
</dbReference>
<accession>A0A1G9EJV2</accession>
<protein>
    <submittedName>
        <fullName evidence="1">Uncharacterized protein</fullName>
    </submittedName>
</protein>